<dbReference type="Proteomes" id="UP000474757">
    <property type="component" value="Unassembled WGS sequence"/>
</dbReference>
<dbReference type="EMBL" id="JAAGAB010000002">
    <property type="protein sequence ID" value="NDV01591.1"/>
    <property type="molecule type" value="Genomic_DNA"/>
</dbReference>
<dbReference type="GO" id="GO:0016491">
    <property type="term" value="F:oxidoreductase activity"/>
    <property type="evidence" value="ECO:0007669"/>
    <property type="project" value="UniProtKB-KW"/>
</dbReference>
<dbReference type="PRINTS" id="PR00469">
    <property type="entry name" value="PNDRDTASEII"/>
</dbReference>
<sequence>MPSPAPADVLIIGGSYAGLSAALQLLRPGRRVTIIDAGQRRNRFAAHAHNLIGFDGVPPGEIAARARADVMAYPTLTWVEGLAESVSRGPEGFTATLTDGSRQSGAQLILATGVADELPGTPGLAPLWGSHVFHCPYCHGTELGGRRAAVLASAPVSRHQAQMVRDWGPVTYLANGADPLDEATLADFAARDVAIETAPVTSVAAAGADIETRLADGRALTFAGLFIAPAQRPASPIAAQLGCDTEETPFGSGLRVGPMQETSVPGVFACGDLAAGPQSLAAAIGRGQMAGAGAHRALLFP</sequence>
<keyword evidence="2" id="KW-0285">Flavoprotein</keyword>
<reference evidence="5 6" key="1">
    <citation type="submission" date="2020-02" db="EMBL/GenBank/DDBJ databases">
        <title>Pseudoroseicyclus tamarix, sp. nov., isolated from offshore sediment of a Tamarix chinensis forest.</title>
        <authorList>
            <person name="Gai Y."/>
        </authorList>
    </citation>
    <scope>NUCLEOTIDE SEQUENCE [LARGE SCALE GENOMIC DNA]</scope>
    <source>
        <strain evidence="5 6">CLL3-39</strain>
    </source>
</reference>
<evidence type="ECO:0000256" key="2">
    <source>
        <dbReference type="ARBA" id="ARBA00022630"/>
    </source>
</evidence>
<dbReference type="InterPro" id="IPR050097">
    <property type="entry name" value="Ferredoxin-NADP_redctase_2"/>
</dbReference>
<keyword evidence="6" id="KW-1185">Reference proteome</keyword>
<dbReference type="InterPro" id="IPR023753">
    <property type="entry name" value="FAD/NAD-binding_dom"/>
</dbReference>
<dbReference type="SUPFAM" id="SSF51905">
    <property type="entry name" value="FAD/NAD(P)-binding domain"/>
    <property type="match status" value="1"/>
</dbReference>
<name>A0A6B2JJH3_9RHOB</name>
<dbReference type="Gene3D" id="3.50.50.60">
    <property type="entry name" value="FAD/NAD(P)-binding domain"/>
    <property type="match status" value="2"/>
</dbReference>
<dbReference type="RefSeq" id="WP_163893668.1">
    <property type="nucleotide sequence ID" value="NZ_JAAFYS010000002.1"/>
</dbReference>
<evidence type="ECO:0000256" key="1">
    <source>
        <dbReference type="ARBA" id="ARBA00018719"/>
    </source>
</evidence>
<gene>
    <name evidence="5" type="ORF">GZA08_11515</name>
</gene>
<proteinExistence type="predicted"/>
<accession>A0A6B2JJH3</accession>
<keyword evidence="3" id="KW-0560">Oxidoreductase</keyword>
<evidence type="ECO:0000256" key="3">
    <source>
        <dbReference type="ARBA" id="ARBA00023002"/>
    </source>
</evidence>
<evidence type="ECO:0000313" key="5">
    <source>
        <dbReference type="EMBL" id="NDV01591.1"/>
    </source>
</evidence>
<evidence type="ECO:0000313" key="6">
    <source>
        <dbReference type="Proteomes" id="UP000474757"/>
    </source>
</evidence>
<dbReference type="Pfam" id="PF07992">
    <property type="entry name" value="Pyr_redox_2"/>
    <property type="match status" value="1"/>
</dbReference>
<dbReference type="InterPro" id="IPR036188">
    <property type="entry name" value="FAD/NAD-bd_sf"/>
</dbReference>
<dbReference type="PRINTS" id="PR00368">
    <property type="entry name" value="FADPNR"/>
</dbReference>
<protein>
    <recommendedName>
        <fullName evidence="1">Thioredoxin reductase</fullName>
    </recommendedName>
</protein>
<dbReference type="AlphaFoldDB" id="A0A6B2JJH3"/>
<organism evidence="5 6">
    <name type="scientific">Pseudoroseicyclus tamaricis</name>
    <dbReference type="NCBI Taxonomy" id="2705421"/>
    <lineage>
        <taxon>Bacteria</taxon>
        <taxon>Pseudomonadati</taxon>
        <taxon>Pseudomonadota</taxon>
        <taxon>Alphaproteobacteria</taxon>
        <taxon>Rhodobacterales</taxon>
        <taxon>Paracoccaceae</taxon>
        <taxon>Pseudoroseicyclus</taxon>
    </lineage>
</organism>
<evidence type="ECO:0000259" key="4">
    <source>
        <dbReference type="Pfam" id="PF07992"/>
    </source>
</evidence>
<feature type="domain" description="FAD/NAD(P)-binding" evidence="4">
    <location>
        <begin position="8"/>
        <end position="287"/>
    </location>
</feature>
<dbReference type="PANTHER" id="PTHR48105">
    <property type="entry name" value="THIOREDOXIN REDUCTASE 1-RELATED-RELATED"/>
    <property type="match status" value="1"/>
</dbReference>
<comment type="caution">
    <text evidence="5">The sequence shown here is derived from an EMBL/GenBank/DDBJ whole genome shotgun (WGS) entry which is preliminary data.</text>
</comment>